<sequence length="195" mass="21275">MTVEMLGARIMAPYFGGSISVWGSLITVFMLALSVGYLVGGRLSTRNPNPKTFALFFIGAAISSIPIIVFADAIMRPIFLTIEDPRYGSLFASIFLYFIPTSILGMISPYSVRLMVDSHEHSGHMAGLLFFVSTIGSAGGTLATSFYFVLWFDVNQILWGAVAVLLLAGSVILLINYLLQKRATDSQVLGYEKQI</sequence>
<dbReference type="Proteomes" id="UP000218767">
    <property type="component" value="Unassembled WGS sequence"/>
</dbReference>
<dbReference type="GO" id="GO:0016740">
    <property type="term" value="F:transferase activity"/>
    <property type="evidence" value="ECO:0007669"/>
    <property type="project" value="UniProtKB-KW"/>
</dbReference>
<feature type="transmembrane region" description="Helical" evidence="1">
    <location>
        <begin position="87"/>
        <end position="107"/>
    </location>
</feature>
<organism evidence="2 3">
    <name type="scientific">SAR86 cluster bacterium</name>
    <dbReference type="NCBI Taxonomy" id="2030880"/>
    <lineage>
        <taxon>Bacteria</taxon>
        <taxon>Pseudomonadati</taxon>
        <taxon>Pseudomonadota</taxon>
        <taxon>Gammaproteobacteria</taxon>
        <taxon>SAR86 cluster</taxon>
    </lineage>
</organism>
<evidence type="ECO:0000256" key="1">
    <source>
        <dbReference type="SAM" id="Phobius"/>
    </source>
</evidence>
<dbReference type="AlphaFoldDB" id="A0A2A4XAQ8"/>
<dbReference type="SUPFAM" id="SSF103473">
    <property type="entry name" value="MFS general substrate transporter"/>
    <property type="match status" value="1"/>
</dbReference>
<keyword evidence="2" id="KW-0808">Transferase</keyword>
<dbReference type="EMBL" id="NVUL01000021">
    <property type="protein sequence ID" value="PCI79117.1"/>
    <property type="molecule type" value="Genomic_DNA"/>
</dbReference>
<protein>
    <submittedName>
        <fullName evidence="2">Glycosyl transferase</fullName>
    </submittedName>
</protein>
<evidence type="ECO:0000313" key="3">
    <source>
        <dbReference type="Proteomes" id="UP000218767"/>
    </source>
</evidence>
<keyword evidence="1" id="KW-0472">Membrane</keyword>
<feature type="transmembrane region" description="Helical" evidence="1">
    <location>
        <begin position="128"/>
        <end position="151"/>
    </location>
</feature>
<comment type="caution">
    <text evidence="2">The sequence shown here is derived from an EMBL/GenBank/DDBJ whole genome shotgun (WGS) entry which is preliminary data.</text>
</comment>
<dbReference type="NCBIfam" id="NF037959">
    <property type="entry name" value="MFS_SpdSyn"/>
    <property type="match status" value="1"/>
</dbReference>
<dbReference type="Gene3D" id="1.20.1250.20">
    <property type="entry name" value="MFS general substrate transporter like domains"/>
    <property type="match status" value="1"/>
</dbReference>
<feature type="transmembrane region" description="Helical" evidence="1">
    <location>
        <begin position="20"/>
        <end position="40"/>
    </location>
</feature>
<proteinExistence type="predicted"/>
<feature type="transmembrane region" description="Helical" evidence="1">
    <location>
        <begin position="157"/>
        <end position="179"/>
    </location>
</feature>
<accession>A0A2A4XAQ8</accession>
<feature type="transmembrane region" description="Helical" evidence="1">
    <location>
        <begin position="52"/>
        <end position="75"/>
    </location>
</feature>
<evidence type="ECO:0000313" key="2">
    <source>
        <dbReference type="EMBL" id="PCI79117.1"/>
    </source>
</evidence>
<gene>
    <name evidence="2" type="ORF">COB20_05375</name>
</gene>
<keyword evidence="1" id="KW-1133">Transmembrane helix</keyword>
<keyword evidence="1" id="KW-0812">Transmembrane</keyword>
<reference evidence="3" key="1">
    <citation type="submission" date="2017-08" db="EMBL/GenBank/DDBJ databases">
        <title>A dynamic microbial community with high functional redundancy inhabits the cold, oxic subseafloor aquifer.</title>
        <authorList>
            <person name="Tully B.J."/>
            <person name="Wheat C.G."/>
            <person name="Glazer B.T."/>
            <person name="Huber J.A."/>
        </authorList>
    </citation>
    <scope>NUCLEOTIDE SEQUENCE [LARGE SCALE GENOMIC DNA]</scope>
</reference>
<name>A0A2A4XAQ8_9GAMM</name>
<dbReference type="InterPro" id="IPR036259">
    <property type="entry name" value="MFS_trans_sf"/>
</dbReference>